<evidence type="ECO:0000256" key="1">
    <source>
        <dbReference type="SAM" id="MobiDB-lite"/>
    </source>
</evidence>
<dbReference type="AlphaFoldDB" id="C0PBF7"/>
<evidence type="ECO:0000313" key="2">
    <source>
        <dbReference type="EMBL" id="ACN31502.1"/>
    </source>
</evidence>
<dbReference type="EMBL" id="BT065626">
    <property type="protein sequence ID" value="ACN31502.1"/>
    <property type="molecule type" value="mRNA"/>
</dbReference>
<feature type="compositionally biased region" description="Low complexity" evidence="1">
    <location>
        <begin position="30"/>
        <end position="40"/>
    </location>
</feature>
<feature type="region of interest" description="Disordered" evidence="1">
    <location>
        <begin position="21"/>
        <end position="41"/>
    </location>
</feature>
<accession>C0PBF7</accession>
<proteinExistence type="evidence at transcript level"/>
<name>C0PBF7_MAIZE</name>
<sequence length="66" mass="6839">MSYCVLRVENLTRISCQRIPPTENRRAQTSSEASSSASSSCCFGGGVPSVFLTAAGFSASLCSSAL</sequence>
<organism evidence="2">
    <name type="scientific">Zea mays</name>
    <name type="common">Maize</name>
    <dbReference type="NCBI Taxonomy" id="4577"/>
    <lineage>
        <taxon>Eukaryota</taxon>
        <taxon>Viridiplantae</taxon>
        <taxon>Streptophyta</taxon>
        <taxon>Embryophyta</taxon>
        <taxon>Tracheophyta</taxon>
        <taxon>Spermatophyta</taxon>
        <taxon>Magnoliopsida</taxon>
        <taxon>Liliopsida</taxon>
        <taxon>Poales</taxon>
        <taxon>Poaceae</taxon>
        <taxon>PACMAD clade</taxon>
        <taxon>Panicoideae</taxon>
        <taxon>Andropogonodae</taxon>
        <taxon>Andropogoneae</taxon>
        <taxon>Tripsacinae</taxon>
        <taxon>Zea</taxon>
    </lineage>
</organism>
<reference evidence="2" key="1">
    <citation type="journal article" date="2009" name="PLoS Genet.">
        <title>Sequencing, mapping, and analysis of 27,455 maize full-length cDNAs.</title>
        <authorList>
            <person name="Soderlund C."/>
            <person name="Descour A."/>
            <person name="Kudrna D."/>
            <person name="Bomhoff M."/>
            <person name="Boyd L."/>
            <person name="Currie J."/>
            <person name="Angelova A."/>
            <person name="Collura K."/>
            <person name="Wissotski M."/>
            <person name="Ashley E."/>
            <person name="Morrow D."/>
            <person name="Fernandes J."/>
            <person name="Walbot V."/>
            <person name="Yu Y."/>
        </authorList>
    </citation>
    <scope>NUCLEOTIDE SEQUENCE</scope>
    <source>
        <strain evidence="2">B73</strain>
    </source>
</reference>
<protein>
    <submittedName>
        <fullName evidence="2">Uncharacterized protein</fullName>
    </submittedName>
</protein>
<reference evidence="2" key="2">
    <citation type="submission" date="2012-06" db="EMBL/GenBank/DDBJ databases">
        <authorList>
            <person name="Yu Y."/>
            <person name="Currie J."/>
            <person name="Lomeli R."/>
            <person name="Angelova A."/>
            <person name="Collura K."/>
            <person name="Wissotski M."/>
            <person name="Campos D."/>
            <person name="Kudrna D."/>
            <person name="Golser W."/>
            <person name="Ashely E."/>
            <person name="Descour A."/>
            <person name="Fernandes J."/>
            <person name="Soderlund C."/>
            <person name="Walbot V."/>
        </authorList>
    </citation>
    <scope>NUCLEOTIDE SEQUENCE</scope>
    <source>
        <strain evidence="2">B73</strain>
    </source>
</reference>